<dbReference type="InterPro" id="IPR027939">
    <property type="entry name" value="NMT1/THI5"/>
</dbReference>
<evidence type="ECO:0000256" key="1">
    <source>
        <dbReference type="SAM" id="SignalP"/>
    </source>
</evidence>
<dbReference type="EMBL" id="LT960614">
    <property type="protein sequence ID" value="SON57123.1"/>
    <property type="molecule type" value="Genomic_DNA"/>
</dbReference>
<keyword evidence="4" id="KW-1185">Reference proteome</keyword>
<keyword evidence="1" id="KW-0732">Signal</keyword>
<evidence type="ECO:0000313" key="3">
    <source>
        <dbReference type="EMBL" id="SON57123.1"/>
    </source>
</evidence>
<feature type="signal peptide" evidence="1">
    <location>
        <begin position="1"/>
        <end position="25"/>
    </location>
</feature>
<feature type="chain" id="PRO_5013174857" evidence="1">
    <location>
        <begin position="26"/>
        <end position="320"/>
    </location>
</feature>
<dbReference type="InterPro" id="IPR015168">
    <property type="entry name" value="SsuA/THI5"/>
</dbReference>
<reference evidence="4" key="1">
    <citation type="submission" date="2017-09" db="EMBL/GenBank/DDBJ databases">
        <title>Genome sequence of Nannocystis excedens DSM 71.</title>
        <authorList>
            <person name="Blom J."/>
        </authorList>
    </citation>
    <scope>NUCLEOTIDE SEQUENCE [LARGE SCALE GENOMIC DNA]</scope>
    <source>
        <strain evidence="4">type strain: E19</strain>
    </source>
</reference>
<feature type="domain" description="SsuA/THI5-like" evidence="2">
    <location>
        <begin position="38"/>
        <end position="254"/>
    </location>
</feature>
<proteinExistence type="predicted"/>
<accession>A0A2C9DA71</accession>
<dbReference type="PANTHER" id="PTHR31528:SF3">
    <property type="entry name" value="THIAMINE BIOSYNTHESIS PROTEIN HI_0357-RELATED"/>
    <property type="match status" value="1"/>
</dbReference>
<dbReference type="AlphaFoldDB" id="A0A2C9DA71"/>
<protein>
    <submittedName>
        <fullName evidence="3">Putative thiamine biosynthesis protein</fullName>
    </submittedName>
</protein>
<dbReference type="Proteomes" id="UP000223606">
    <property type="component" value="Chromosome 1"/>
</dbReference>
<evidence type="ECO:0000313" key="4">
    <source>
        <dbReference type="Proteomes" id="UP000223606"/>
    </source>
</evidence>
<name>A0A2C9DA71_9HYPH</name>
<sequence>MTFLKSLAGASALAAALMLAPAAQAADKLTVLLDWFVNPDHAPLVVAKEGGFFEKYDLDVDLVPPADPSAPPRLVAAGQGDVAVTYQPSLIQDVDNGLPLVRFGTLVETPLNTLIVLKDGPIKTLSDLKGRRIGFSVSGFEDAMLGQMLKAGGLTVNDVELVNVNFALSSSLIAGQVDAVVGGYRNFELTQMKLEGHEGLAFFPEENGLPVYDELILATRKDLVKEGAVDDRLPRFLAAVEEATLFLTNHSDEAWKLFLKGYPDLDDNLNRAAWTDTLPRFAKRPAALDEGRYQRFAEFMKAQGQIKEVKPVADYAVVVR</sequence>
<evidence type="ECO:0000259" key="2">
    <source>
        <dbReference type="Pfam" id="PF09084"/>
    </source>
</evidence>
<dbReference type="OrthoDB" id="5348911at2"/>
<gene>
    <name evidence="3" type="ORF">HDIA_3582</name>
</gene>
<dbReference type="PANTHER" id="PTHR31528">
    <property type="entry name" value="4-AMINO-5-HYDROXYMETHYL-2-METHYLPYRIMIDINE PHOSPHATE SYNTHASE THI11-RELATED"/>
    <property type="match status" value="1"/>
</dbReference>
<dbReference type="KEGG" id="hdi:HDIA_3582"/>
<dbReference type="Pfam" id="PF09084">
    <property type="entry name" value="NMT1"/>
    <property type="match status" value="1"/>
</dbReference>
<dbReference type="GO" id="GO:0009228">
    <property type="term" value="P:thiamine biosynthetic process"/>
    <property type="evidence" value="ECO:0007669"/>
    <property type="project" value="InterPro"/>
</dbReference>
<dbReference type="SUPFAM" id="SSF53850">
    <property type="entry name" value="Periplasmic binding protein-like II"/>
    <property type="match status" value="1"/>
</dbReference>
<dbReference type="Gene3D" id="3.40.190.10">
    <property type="entry name" value="Periplasmic binding protein-like II"/>
    <property type="match status" value="2"/>
</dbReference>
<organism evidence="3 4">
    <name type="scientific">Hartmannibacter diazotrophicus</name>
    <dbReference type="NCBI Taxonomy" id="1482074"/>
    <lineage>
        <taxon>Bacteria</taxon>
        <taxon>Pseudomonadati</taxon>
        <taxon>Pseudomonadota</taxon>
        <taxon>Alphaproteobacteria</taxon>
        <taxon>Hyphomicrobiales</taxon>
        <taxon>Pleomorphomonadaceae</taxon>
        <taxon>Hartmannibacter</taxon>
    </lineage>
</organism>